<feature type="region of interest" description="Disordered" evidence="1">
    <location>
        <begin position="1"/>
        <end position="52"/>
    </location>
</feature>
<dbReference type="AlphaFoldDB" id="A0A917L7N2"/>
<dbReference type="Proteomes" id="UP000625682">
    <property type="component" value="Unassembled WGS sequence"/>
</dbReference>
<proteinExistence type="predicted"/>
<evidence type="ECO:0000313" key="3">
    <source>
        <dbReference type="Proteomes" id="UP000625682"/>
    </source>
</evidence>
<comment type="caution">
    <text evidence="2">The sequence shown here is derived from an EMBL/GenBank/DDBJ whole genome shotgun (WGS) entry which is preliminary data.</text>
</comment>
<evidence type="ECO:0000313" key="2">
    <source>
        <dbReference type="EMBL" id="GGJ47865.1"/>
    </source>
</evidence>
<gene>
    <name evidence="2" type="ORF">GCM10012282_51010</name>
</gene>
<reference evidence="2" key="2">
    <citation type="submission" date="2020-09" db="EMBL/GenBank/DDBJ databases">
        <authorList>
            <person name="Sun Q."/>
            <person name="Zhou Y."/>
        </authorList>
    </citation>
    <scope>NUCLEOTIDE SEQUENCE</scope>
    <source>
        <strain evidence="2">CGMCC 4.7272</strain>
    </source>
</reference>
<feature type="compositionally biased region" description="Basic and acidic residues" evidence="1">
    <location>
        <begin position="27"/>
        <end position="36"/>
    </location>
</feature>
<reference evidence="2" key="1">
    <citation type="journal article" date="2014" name="Int. J. Syst. Evol. Microbiol.">
        <title>Complete genome sequence of Corynebacterium casei LMG S-19264T (=DSM 44701T), isolated from a smear-ripened cheese.</title>
        <authorList>
            <consortium name="US DOE Joint Genome Institute (JGI-PGF)"/>
            <person name="Walter F."/>
            <person name="Albersmeier A."/>
            <person name="Kalinowski J."/>
            <person name="Ruckert C."/>
        </authorList>
    </citation>
    <scope>NUCLEOTIDE SEQUENCE</scope>
    <source>
        <strain evidence="2">CGMCC 4.7272</strain>
    </source>
</reference>
<organism evidence="2 3">
    <name type="scientific">Streptomyces lacrimifluminis</name>
    <dbReference type="NCBI Taxonomy" id="1500077"/>
    <lineage>
        <taxon>Bacteria</taxon>
        <taxon>Bacillati</taxon>
        <taxon>Actinomycetota</taxon>
        <taxon>Actinomycetes</taxon>
        <taxon>Kitasatosporales</taxon>
        <taxon>Streptomycetaceae</taxon>
        <taxon>Streptomyces</taxon>
    </lineage>
</organism>
<keyword evidence="3" id="KW-1185">Reference proteome</keyword>
<evidence type="ECO:0000256" key="1">
    <source>
        <dbReference type="SAM" id="MobiDB-lite"/>
    </source>
</evidence>
<dbReference type="EMBL" id="BMMU01000018">
    <property type="protein sequence ID" value="GGJ47865.1"/>
    <property type="molecule type" value="Genomic_DNA"/>
</dbReference>
<feature type="compositionally biased region" description="Low complexity" evidence="1">
    <location>
        <begin position="99"/>
        <end position="121"/>
    </location>
</feature>
<accession>A0A917L7N2</accession>
<sequence>MSISHAPPGSIKPDISGKSGPGASEVASRDAERALPELEPIVPSSTRRTRVPRWLRRTSGPLLLLALWQLLSSTGALTADILASPGRIAPSPVAPPPSNAASATTSTMTGGTPGPTSSSPSYDKRGAVGRTTSTVGTTGSRTG</sequence>
<protein>
    <submittedName>
        <fullName evidence="2">Uncharacterized protein</fullName>
    </submittedName>
</protein>
<feature type="compositionally biased region" description="Low complexity" evidence="1">
    <location>
        <begin position="128"/>
        <end position="143"/>
    </location>
</feature>
<name>A0A917L7N2_9ACTN</name>
<feature type="region of interest" description="Disordered" evidence="1">
    <location>
        <begin position="86"/>
        <end position="143"/>
    </location>
</feature>